<evidence type="ECO:0000313" key="1">
    <source>
        <dbReference type="EMBL" id="KAJ2768437.1"/>
    </source>
</evidence>
<organism evidence="1 2">
    <name type="scientific">Coemansia linderi</name>
    <dbReference type="NCBI Taxonomy" id="2663919"/>
    <lineage>
        <taxon>Eukaryota</taxon>
        <taxon>Fungi</taxon>
        <taxon>Fungi incertae sedis</taxon>
        <taxon>Zoopagomycota</taxon>
        <taxon>Kickxellomycotina</taxon>
        <taxon>Kickxellomycetes</taxon>
        <taxon>Kickxellales</taxon>
        <taxon>Kickxellaceae</taxon>
        <taxon>Coemansia</taxon>
    </lineage>
</organism>
<dbReference type="Proteomes" id="UP001140066">
    <property type="component" value="Unassembled WGS sequence"/>
</dbReference>
<evidence type="ECO:0000313" key="2">
    <source>
        <dbReference type="Proteomes" id="UP001140066"/>
    </source>
</evidence>
<feature type="non-terminal residue" evidence="1">
    <location>
        <position position="83"/>
    </location>
</feature>
<name>A0ACC1JW23_9FUNG</name>
<keyword evidence="2" id="KW-1185">Reference proteome</keyword>
<sequence>MTQPILSPLQLLPLHVVKLIVDHVVGSSRLVYDGVHANSRQYRELLKPLLLVSHNFREIALRYYWKTFEVNLTDKTLDELHRY</sequence>
<proteinExistence type="predicted"/>
<accession>A0ACC1JW23</accession>
<dbReference type="EMBL" id="JANBUK010003219">
    <property type="protein sequence ID" value="KAJ2768437.1"/>
    <property type="molecule type" value="Genomic_DNA"/>
</dbReference>
<comment type="caution">
    <text evidence="1">The sequence shown here is derived from an EMBL/GenBank/DDBJ whole genome shotgun (WGS) entry which is preliminary data.</text>
</comment>
<gene>
    <name evidence="1" type="ORF">GGI18_005595</name>
</gene>
<reference evidence="1" key="1">
    <citation type="submission" date="2022-07" db="EMBL/GenBank/DDBJ databases">
        <title>Phylogenomic reconstructions and comparative analyses of Kickxellomycotina fungi.</title>
        <authorList>
            <person name="Reynolds N.K."/>
            <person name="Stajich J.E."/>
            <person name="Barry K."/>
            <person name="Grigoriev I.V."/>
            <person name="Crous P."/>
            <person name="Smith M.E."/>
        </authorList>
    </citation>
    <scope>NUCLEOTIDE SEQUENCE</scope>
    <source>
        <strain evidence="1">BCRC 34191</strain>
    </source>
</reference>
<protein>
    <submittedName>
        <fullName evidence="1">Uncharacterized protein</fullName>
    </submittedName>
</protein>